<keyword evidence="5" id="KW-0812">Transmembrane</keyword>
<dbReference type="Gene3D" id="1.20.1720.10">
    <property type="entry name" value="Multidrug resistance protein D"/>
    <property type="match status" value="1"/>
</dbReference>
<feature type="domain" description="FAD-binding" evidence="6">
    <location>
        <begin position="7"/>
        <end position="368"/>
    </location>
</feature>
<feature type="transmembrane region" description="Helical" evidence="5">
    <location>
        <begin position="722"/>
        <end position="753"/>
    </location>
</feature>
<keyword evidence="4" id="KW-0560">Oxidoreductase</keyword>
<feature type="transmembrane region" description="Helical" evidence="5">
    <location>
        <begin position="452"/>
        <end position="472"/>
    </location>
</feature>
<sequence>MPAHSDCSIAIIGAGIGGLALAIGLLQQNVPFTIYESAAQFDAIGAGIGLGPNALRAMELMDSQFAAMYDQIKVGNTTPGRVHEQFEILSAGEGFGVHQGWHGGSVSHPAFHRSSVHRRDLLEVMKQRIPEGRICFNKRVVGIENAPSGPVVLSFADGATATVDAVVGCDGIKGMTRRFVLGDEYAGEVVAKYANTYAYRHVASMATAREILGSYAADAKWYMNQGKGLAMYPISKGSEVNMVVFIHDPKPWSGEQSARQVSHEAMVADLEGLDSRLVKVLQNATPVRWPLFHHPDTPIYANGRICILGDAAHASSPSQAAGAGQGLEDALVLSRLLGLVQRPGQLEAAFQAYGSVRQPRAQTVVQQSYEVMLKYFLVHPDSGDDLQKLTDDANERLPLLWWHDLEADSISVKAHTIQTNIMTNKEETSPVPDNPEPPQSQPYSIYTRKEKWILVTLVAFAGLFSPLPANIYFPAIPKLTQVFNRSVEDMNLTVTIYLVFQGAGPMLWGPLADKWGRRPLYLVCLSILAASCVGLALCPPSAYWLLLLLRALQAGGCASTIALGAGVIGDIAAAEERGGPLLPVVGRDRNKHRGIMDDVTSLRITMGSSNPFRLLLYPDVALTLTYTGIIHAVNYTITTTISSSFTEIYPTLSETSIGLCYLAGGGGMIIGSTITGRLLNWDYRRVKKKYEDSPGSDNTSRPDNCDNNTIPIEYARLRMTPVLLIVLVGCYSSGVIACTNLVRCSLAAILVSVIDRLTRRLGFGWTYSILGGICALLLPLIYAEIKLGPRWRGRRRLGETSLEN</sequence>
<gene>
    <name evidence="7" type="ORF">FE257_006923</name>
</gene>
<dbReference type="GO" id="GO:0044550">
    <property type="term" value="P:secondary metabolite biosynthetic process"/>
    <property type="evidence" value="ECO:0007669"/>
    <property type="project" value="TreeGrafter"/>
</dbReference>
<reference evidence="7" key="1">
    <citation type="journal article" date="2019" name="Beilstein J. Org. Chem.">
        <title>Nanangenines: drimane sesquiterpenoids as the dominant metabolite cohort of a novel Australian fungus, Aspergillus nanangensis.</title>
        <authorList>
            <person name="Lacey H.J."/>
            <person name="Gilchrist C.L.M."/>
            <person name="Crombie A."/>
            <person name="Kalaitzis J.A."/>
            <person name="Vuong D."/>
            <person name="Rutledge P.J."/>
            <person name="Turner P."/>
            <person name="Pitt J.I."/>
            <person name="Lacey E."/>
            <person name="Chooi Y.H."/>
            <person name="Piggott A.M."/>
        </authorList>
    </citation>
    <scope>NUCLEOTIDE SEQUENCE</scope>
    <source>
        <strain evidence="7">MST-FP2251</strain>
    </source>
</reference>
<evidence type="ECO:0000256" key="3">
    <source>
        <dbReference type="ARBA" id="ARBA00022827"/>
    </source>
</evidence>
<dbReference type="PRINTS" id="PR00420">
    <property type="entry name" value="RNGMNOXGNASE"/>
</dbReference>
<dbReference type="GO" id="GO:0022857">
    <property type="term" value="F:transmembrane transporter activity"/>
    <property type="evidence" value="ECO:0007669"/>
    <property type="project" value="InterPro"/>
</dbReference>
<feature type="transmembrane region" description="Helical" evidence="5">
    <location>
        <begin position="765"/>
        <end position="785"/>
    </location>
</feature>
<dbReference type="Gene3D" id="3.50.50.60">
    <property type="entry name" value="FAD/NAD(P)-binding domain"/>
    <property type="match status" value="1"/>
</dbReference>
<dbReference type="EMBL" id="VCAU01000032">
    <property type="protein sequence ID" value="KAF9889833.1"/>
    <property type="molecule type" value="Genomic_DNA"/>
</dbReference>
<dbReference type="InterPro" id="IPR036188">
    <property type="entry name" value="FAD/NAD-bd_sf"/>
</dbReference>
<dbReference type="GO" id="GO:0071949">
    <property type="term" value="F:FAD binding"/>
    <property type="evidence" value="ECO:0007669"/>
    <property type="project" value="InterPro"/>
</dbReference>
<evidence type="ECO:0000259" key="6">
    <source>
        <dbReference type="Pfam" id="PF01494"/>
    </source>
</evidence>
<dbReference type="SUPFAM" id="SSF54373">
    <property type="entry name" value="FAD-linked reductases, C-terminal domain"/>
    <property type="match status" value="1"/>
</dbReference>
<dbReference type="SUPFAM" id="SSF51905">
    <property type="entry name" value="FAD/NAD(P)-binding domain"/>
    <property type="match status" value="1"/>
</dbReference>
<keyword evidence="5" id="KW-0472">Membrane</keyword>
<dbReference type="InterPro" id="IPR051104">
    <property type="entry name" value="FAD_monoxygenase"/>
</dbReference>
<name>A0AAD4CQ96_ASPNN</name>
<keyword evidence="3" id="KW-0274">FAD</keyword>
<evidence type="ECO:0000313" key="8">
    <source>
        <dbReference type="Proteomes" id="UP001194746"/>
    </source>
</evidence>
<comment type="caution">
    <text evidence="7">The sequence shown here is derived from an EMBL/GenBank/DDBJ whole genome shotgun (WGS) entry which is preliminary data.</text>
</comment>
<keyword evidence="5" id="KW-1133">Transmembrane helix</keyword>
<feature type="transmembrane region" description="Helical" evidence="5">
    <location>
        <begin position="492"/>
        <end position="508"/>
    </location>
</feature>
<reference evidence="7" key="2">
    <citation type="submission" date="2020-02" db="EMBL/GenBank/DDBJ databases">
        <authorList>
            <person name="Gilchrist C.L.M."/>
            <person name="Chooi Y.-H."/>
        </authorList>
    </citation>
    <scope>NUCLEOTIDE SEQUENCE</scope>
    <source>
        <strain evidence="7">MST-FP2251</strain>
    </source>
</reference>
<feature type="transmembrane region" description="Helical" evidence="5">
    <location>
        <begin position="7"/>
        <end position="26"/>
    </location>
</feature>
<dbReference type="InterPro" id="IPR011701">
    <property type="entry name" value="MFS"/>
</dbReference>
<protein>
    <recommendedName>
        <fullName evidence="6">FAD-binding domain-containing protein</fullName>
    </recommendedName>
</protein>
<dbReference type="Proteomes" id="UP001194746">
    <property type="component" value="Unassembled WGS sequence"/>
</dbReference>
<proteinExistence type="predicted"/>
<evidence type="ECO:0000313" key="7">
    <source>
        <dbReference type="EMBL" id="KAF9889833.1"/>
    </source>
</evidence>
<comment type="subcellular location">
    <subcellularLocation>
        <location evidence="1">Membrane</location>
        <topology evidence="1">Multi-pass membrane protein</topology>
    </subcellularLocation>
</comment>
<dbReference type="InterPro" id="IPR002938">
    <property type="entry name" value="FAD-bd"/>
</dbReference>
<dbReference type="GO" id="GO:0016491">
    <property type="term" value="F:oxidoreductase activity"/>
    <property type="evidence" value="ECO:0007669"/>
    <property type="project" value="UniProtKB-KW"/>
</dbReference>
<feature type="transmembrane region" description="Helical" evidence="5">
    <location>
        <begin position="656"/>
        <end position="679"/>
    </location>
</feature>
<evidence type="ECO:0000256" key="2">
    <source>
        <dbReference type="ARBA" id="ARBA00022630"/>
    </source>
</evidence>
<dbReference type="PANTHER" id="PTHR46720">
    <property type="entry name" value="HYDROXYLASE, PUTATIVE (AFU_ORTHOLOGUE AFUA_3G01460)-RELATED"/>
    <property type="match status" value="1"/>
</dbReference>
<dbReference type="PANTHER" id="PTHR46720:SF3">
    <property type="entry name" value="FAD-BINDING DOMAIN-CONTAINING PROTEIN-RELATED"/>
    <property type="match status" value="1"/>
</dbReference>
<dbReference type="GO" id="GO:0016020">
    <property type="term" value="C:membrane"/>
    <property type="evidence" value="ECO:0007669"/>
    <property type="project" value="UniProtKB-SubCell"/>
</dbReference>
<dbReference type="Pfam" id="PF01494">
    <property type="entry name" value="FAD_binding_3"/>
    <property type="match status" value="1"/>
</dbReference>
<accession>A0AAD4CQ96</accession>
<dbReference type="Pfam" id="PF07690">
    <property type="entry name" value="MFS_1"/>
    <property type="match status" value="1"/>
</dbReference>
<feature type="transmembrane region" description="Helical" evidence="5">
    <location>
        <begin position="614"/>
        <end position="636"/>
    </location>
</feature>
<evidence type="ECO:0000256" key="4">
    <source>
        <dbReference type="ARBA" id="ARBA00023002"/>
    </source>
</evidence>
<evidence type="ECO:0000256" key="5">
    <source>
        <dbReference type="SAM" id="Phobius"/>
    </source>
</evidence>
<dbReference type="InterPro" id="IPR036259">
    <property type="entry name" value="MFS_trans_sf"/>
</dbReference>
<dbReference type="AlphaFoldDB" id="A0AAD4CQ96"/>
<evidence type="ECO:0000256" key="1">
    <source>
        <dbReference type="ARBA" id="ARBA00004141"/>
    </source>
</evidence>
<dbReference type="SUPFAM" id="SSF103473">
    <property type="entry name" value="MFS general substrate transporter"/>
    <property type="match status" value="1"/>
</dbReference>
<keyword evidence="2" id="KW-0285">Flavoprotein</keyword>
<keyword evidence="8" id="KW-1185">Reference proteome</keyword>
<organism evidence="7 8">
    <name type="scientific">Aspergillus nanangensis</name>
    <dbReference type="NCBI Taxonomy" id="2582783"/>
    <lineage>
        <taxon>Eukaryota</taxon>
        <taxon>Fungi</taxon>
        <taxon>Dikarya</taxon>
        <taxon>Ascomycota</taxon>
        <taxon>Pezizomycotina</taxon>
        <taxon>Eurotiomycetes</taxon>
        <taxon>Eurotiomycetidae</taxon>
        <taxon>Eurotiales</taxon>
        <taxon>Aspergillaceae</taxon>
        <taxon>Aspergillus</taxon>
        <taxon>Aspergillus subgen. Circumdati</taxon>
    </lineage>
</organism>